<feature type="region of interest" description="Disordered" evidence="1">
    <location>
        <begin position="75"/>
        <end position="98"/>
    </location>
</feature>
<evidence type="ECO:0000313" key="2">
    <source>
        <dbReference type="EMBL" id="TST98549.1"/>
    </source>
</evidence>
<feature type="compositionally biased region" description="Polar residues" evidence="1">
    <location>
        <begin position="81"/>
        <end position="90"/>
    </location>
</feature>
<sequence length="138" mass="15794">MRFTLISAKSATFLKWDFRVCSCSASAQCQRRLVLTAPNTVQSNHPKLQNPTAFNFTGGEEHKVTFGEKYDKDEIKRKSENQVGKTNTEAGGQRRGEASDRCYIKCITNEMGCFELADHTGPKEREKAREFQLHMWQQ</sequence>
<accession>A0A556V422</accession>
<protein>
    <submittedName>
        <fullName evidence="2">Uncharacterized protein</fullName>
    </submittedName>
</protein>
<name>A0A556V422_BAGYA</name>
<keyword evidence="3" id="KW-1185">Reference proteome</keyword>
<gene>
    <name evidence="2" type="ORF">Baya_12628</name>
</gene>
<evidence type="ECO:0000256" key="1">
    <source>
        <dbReference type="SAM" id="MobiDB-lite"/>
    </source>
</evidence>
<evidence type="ECO:0000313" key="3">
    <source>
        <dbReference type="Proteomes" id="UP000319801"/>
    </source>
</evidence>
<organism evidence="2 3">
    <name type="scientific">Bagarius yarrelli</name>
    <name type="common">Goonch</name>
    <name type="synonym">Bagrus yarrelli</name>
    <dbReference type="NCBI Taxonomy" id="175774"/>
    <lineage>
        <taxon>Eukaryota</taxon>
        <taxon>Metazoa</taxon>
        <taxon>Chordata</taxon>
        <taxon>Craniata</taxon>
        <taxon>Vertebrata</taxon>
        <taxon>Euteleostomi</taxon>
        <taxon>Actinopterygii</taxon>
        <taxon>Neopterygii</taxon>
        <taxon>Teleostei</taxon>
        <taxon>Ostariophysi</taxon>
        <taxon>Siluriformes</taxon>
        <taxon>Sisoridae</taxon>
        <taxon>Sisorinae</taxon>
        <taxon>Bagarius</taxon>
    </lineage>
</organism>
<dbReference type="Proteomes" id="UP000319801">
    <property type="component" value="Unassembled WGS sequence"/>
</dbReference>
<reference evidence="2 3" key="1">
    <citation type="journal article" date="2019" name="Genome Biol. Evol.">
        <title>Whole-Genome Sequencing of the Giant Devil Catfish, Bagarius yarrelli.</title>
        <authorList>
            <person name="Jiang W."/>
            <person name="Lv Y."/>
            <person name="Cheng L."/>
            <person name="Yang K."/>
            <person name="Chao B."/>
            <person name="Wang X."/>
            <person name="Li Y."/>
            <person name="Pan X."/>
            <person name="You X."/>
            <person name="Zhang Y."/>
            <person name="Yang J."/>
            <person name="Li J."/>
            <person name="Zhang X."/>
            <person name="Liu S."/>
            <person name="Sun C."/>
            <person name="Yang J."/>
            <person name="Shi Q."/>
        </authorList>
    </citation>
    <scope>NUCLEOTIDE SEQUENCE [LARGE SCALE GENOMIC DNA]</scope>
    <source>
        <strain evidence="2">JWS20170419001</strain>
        <tissue evidence="2">Muscle</tissue>
    </source>
</reference>
<dbReference type="EMBL" id="VCAZ01000114">
    <property type="protein sequence ID" value="TST98549.1"/>
    <property type="molecule type" value="Genomic_DNA"/>
</dbReference>
<dbReference type="AlphaFoldDB" id="A0A556V422"/>
<proteinExistence type="predicted"/>
<comment type="caution">
    <text evidence="2">The sequence shown here is derived from an EMBL/GenBank/DDBJ whole genome shotgun (WGS) entry which is preliminary data.</text>
</comment>